<gene>
    <name evidence="2" type="ORF">SAMN05878443_0227</name>
</gene>
<dbReference type="Proteomes" id="UP000184758">
    <property type="component" value="Unassembled WGS sequence"/>
</dbReference>
<proteinExistence type="predicted"/>
<keyword evidence="1" id="KW-0812">Transmembrane</keyword>
<organism evidence="2 3">
    <name type="scientific">Carnobacterium alterfunditum</name>
    <dbReference type="NCBI Taxonomy" id="28230"/>
    <lineage>
        <taxon>Bacteria</taxon>
        <taxon>Bacillati</taxon>
        <taxon>Bacillota</taxon>
        <taxon>Bacilli</taxon>
        <taxon>Lactobacillales</taxon>
        <taxon>Carnobacteriaceae</taxon>
        <taxon>Carnobacterium</taxon>
    </lineage>
</organism>
<keyword evidence="3" id="KW-1185">Reference proteome</keyword>
<protein>
    <submittedName>
        <fullName evidence="2">Uncharacterized protein</fullName>
    </submittedName>
</protein>
<evidence type="ECO:0000256" key="1">
    <source>
        <dbReference type="SAM" id="Phobius"/>
    </source>
</evidence>
<reference evidence="3" key="1">
    <citation type="submission" date="2016-11" db="EMBL/GenBank/DDBJ databases">
        <authorList>
            <person name="Varghese N."/>
            <person name="Submissions S."/>
        </authorList>
    </citation>
    <scope>NUCLEOTIDE SEQUENCE [LARGE SCALE GENOMIC DNA]</scope>
    <source>
        <strain evidence="3">313</strain>
    </source>
</reference>
<keyword evidence="1" id="KW-1133">Transmembrane helix</keyword>
<evidence type="ECO:0000313" key="2">
    <source>
        <dbReference type="EMBL" id="SIN87034.1"/>
    </source>
</evidence>
<sequence length="63" mass="7344">MNVIKRLWNFLNAPTILWGYVVGSLPMFFVAFDLEGTIGKTIYILFVIIIYSKVIEKYILKKT</sequence>
<accession>A0A1N6EVM5</accession>
<feature type="transmembrane region" description="Helical" evidence="1">
    <location>
        <begin position="41"/>
        <end position="60"/>
    </location>
</feature>
<dbReference type="AlphaFoldDB" id="A0A1N6EVM5"/>
<feature type="transmembrane region" description="Helical" evidence="1">
    <location>
        <begin position="7"/>
        <end position="29"/>
    </location>
</feature>
<evidence type="ECO:0000313" key="3">
    <source>
        <dbReference type="Proteomes" id="UP000184758"/>
    </source>
</evidence>
<dbReference type="EMBL" id="FSRN01000001">
    <property type="protein sequence ID" value="SIN87034.1"/>
    <property type="molecule type" value="Genomic_DNA"/>
</dbReference>
<dbReference type="RefSeq" id="WP_034546731.1">
    <property type="nucleotide sequence ID" value="NZ_FSRN01000001.1"/>
</dbReference>
<keyword evidence="1" id="KW-0472">Membrane</keyword>
<name>A0A1N6EVM5_9LACT</name>